<dbReference type="GeneID" id="116159610"/>
<name>A0A1Y1MQG0_PHOPY</name>
<accession>A0A1Y1MQG0</accession>
<dbReference type="Pfam" id="PF13837">
    <property type="entry name" value="Myb_DNA-bind_4"/>
    <property type="match status" value="1"/>
</dbReference>
<dbReference type="KEGG" id="ppyr:116169324"/>
<dbReference type="OrthoDB" id="8189860at2759"/>
<dbReference type="KEGG" id="ppyr:116159610"/>
<dbReference type="GeneID" id="116173215"/>
<dbReference type="RefSeq" id="XP_031346419.1">
    <property type="nucleotide sequence ID" value="XM_031490559.1"/>
</dbReference>
<protein>
    <recommendedName>
        <fullName evidence="1">Myb/SANT-like DNA-binding domain-containing protein</fullName>
    </recommendedName>
</protein>
<organism evidence="2">
    <name type="scientific">Photinus pyralis</name>
    <name type="common">Common eastern firefly</name>
    <name type="synonym">Lampyris pyralis</name>
    <dbReference type="NCBI Taxonomy" id="7054"/>
    <lineage>
        <taxon>Eukaryota</taxon>
        <taxon>Metazoa</taxon>
        <taxon>Ecdysozoa</taxon>
        <taxon>Arthropoda</taxon>
        <taxon>Hexapoda</taxon>
        <taxon>Insecta</taxon>
        <taxon>Pterygota</taxon>
        <taxon>Neoptera</taxon>
        <taxon>Endopterygota</taxon>
        <taxon>Coleoptera</taxon>
        <taxon>Polyphaga</taxon>
        <taxon>Elateriformia</taxon>
        <taxon>Elateroidea</taxon>
        <taxon>Lampyridae</taxon>
        <taxon>Lampyrinae</taxon>
        <taxon>Photinus</taxon>
    </lineage>
</organism>
<dbReference type="InterPro" id="IPR044822">
    <property type="entry name" value="Myb_DNA-bind_4"/>
</dbReference>
<evidence type="ECO:0000259" key="1">
    <source>
        <dbReference type="Pfam" id="PF13837"/>
    </source>
</evidence>
<proteinExistence type="predicted"/>
<dbReference type="EMBL" id="GEZM01024170">
    <property type="protein sequence ID" value="JAV87915.1"/>
    <property type="molecule type" value="Transcribed_RNA"/>
</dbReference>
<reference evidence="2" key="1">
    <citation type="journal article" date="2016" name="Sci. Rep.">
        <title>Molecular characterization of firefly nuptial gifts: a multi-omics approach sheds light on postcopulatory sexual selection.</title>
        <authorList>
            <person name="Al-Wathiqui N."/>
            <person name="Fallon T.R."/>
            <person name="South A."/>
            <person name="Weng J.K."/>
            <person name="Lewis S.M."/>
        </authorList>
    </citation>
    <scope>NUCLEOTIDE SEQUENCE</scope>
</reference>
<dbReference type="PANTHER" id="PTHR47595">
    <property type="entry name" value="HEAT SHOCK 70 KDA PROTEIN 14"/>
    <property type="match status" value="1"/>
</dbReference>
<dbReference type="KEGG" id="ppyr:116173215"/>
<dbReference type="EMBL" id="GEZM01024176">
    <property type="protein sequence ID" value="JAV87899.1"/>
    <property type="molecule type" value="Transcribed_RNA"/>
</dbReference>
<dbReference type="Gene3D" id="1.10.10.60">
    <property type="entry name" value="Homeodomain-like"/>
    <property type="match status" value="1"/>
</dbReference>
<dbReference type="AlphaFoldDB" id="A0A1Y1MQG0"/>
<sequence>MNKVVIVENYVVGKNNTIRLRPVPTPSTSNYLNYQNDTTVDESEVDAMYNEGANYTRYSCNALLTTVLEIELEGGDTNNLDAVQDAEASKEGEKFRWSRQSILFFIDEYEKLIEKFRNPKYKKKDLWNEIAGKMKNKGYTVSSDALDKKMRNMRSTYIKILDNNKTKVATGRGRIAWEYFDRFEEVFARDKSVKPVNVVASSQPPKTPIVITENGSSPQSTPTHASSVQACTPQLSSKWKRLDVFRKKQLEIEAKKVEEIKNIRIQMETFNEIQKKKLDLFEKYLNSPPNSQT</sequence>
<dbReference type="PANTHER" id="PTHR47595:SF1">
    <property type="entry name" value="MYB_SANT-LIKE DNA-BINDING DOMAIN-CONTAINING PROTEIN"/>
    <property type="match status" value="1"/>
</dbReference>
<dbReference type="RefSeq" id="XP_031341249.1">
    <property type="nucleotide sequence ID" value="XM_031485389.1"/>
</dbReference>
<dbReference type="GeneID" id="116169324"/>
<feature type="domain" description="Myb/SANT-like DNA-binding" evidence="1">
    <location>
        <begin position="96"/>
        <end position="185"/>
    </location>
</feature>
<evidence type="ECO:0000313" key="2">
    <source>
        <dbReference type="EMBL" id="JAV87902.1"/>
    </source>
</evidence>
<dbReference type="RefSeq" id="XP_031328493.1">
    <property type="nucleotide sequence ID" value="XM_031472633.1"/>
</dbReference>
<dbReference type="EMBL" id="GEZM01024175">
    <property type="protein sequence ID" value="JAV87902.1"/>
    <property type="molecule type" value="Transcribed_RNA"/>
</dbReference>
<dbReference type="EMBL" id="GEZM01024177">
    <property type="protein sequence ID" value="JAV87897.1"/>
    <property type="molecule type" value="Transcribed_RNA"/>
</dbReference>